<evidence type="ECO:0000256" key="2">
    <source>
        <dbReference type="ARBA" id="ARBA00022692"/>
    </source>
</evidence>
<proteinExistence type="predicted"/>
<evidence type="ECO:0000256" key="4">
    <source>
        <dbReference type="ARBA" id="ARBA00023136"/>
    </source>
</evidence>
<dbReference type="PANTHER" id="PTHR23507">
    <property type="entry name" value="ZGC:174356"/>
    <property type="match status" value="1"/>
</dbReference>
<feature type="transmembrane region" description="Helical" evidence="6">
    <location>
        <begin position="145"/>
        <end position="166"/>
    </location>
</feature>
<name>A0A914VXA6_9BILA</name>
<accession>A0A914VXA6</accession>
<feature type="transmembrane region" description="Helical" evidence="6">
    <location>
        <begin position="80"/>
        <end position="101"/>
    </location>
</feature>
<evidence type="ECO:0000256" key="6">
    <source>
        <dbReference type="SAM" id="Phobius"/>
    </source>
</evidence>
<sequence>MFTSFIKYPVFQSLMYDKLCLEQYDEIHCANQSVVHDDKKLQADVNHLYLYSSIVLTVPSIFTAFLLGSVSDTYSRKIPLMIPFVGLILGDVVYLVQTTFMSIDARWLLLSDACFGLCGGYTAIIGTMFAYGVRQTWDENRSLRIAALEGSIGLGGTIGFAVSGVLRNAWGYTNVFLFSTCFHFISFFYLLLRTEEFSSDVPTESVGRTTTMHLRDIFAVVIKKRDGKATLCLQLILFAFAVEYLSFAGVLDVQYSFFRYKLGWDDLKFGWFSGLGYGLSTAAVLIIYPILKQRSSSDAFLAGFGLCCKVVSLVVLAFVFADWMAYTMTVLFMFSRFPSTGMRAVCSRLVALDEQGKVFAAIALMEGVITLLASLIFNGLYPWTLNFFAGTCFLLMAALLFIPIGILYYVHGSVERPSSATSNNAISDTAFEENTPRDGR</sequence>
<dbReference type="Pfam" id="PF07690">
    <property type="entry name" value="MFS_1"/>
    <property type="match status" value="1"/>
</dbReference>
<dbReference type="Proteomes" id="UP000887566">
    <property type="component" value="Unplaced"/>
</dbReference>
<reference evidence="8" key="1">
    <citation type="submission" date="2022-11" db="UniProtKB">
        <authorList>
            <consortium name="WormBaseParasite"/>
        </authorList>
    </citation>
    <scope>IDENTIFICATION</scope>
</reference>
<evidence type="ECO:0000313" key="7">
    <source>
        <dbReference type="Proteomes" id="UP000887566"/>
    </source>
</evidence>
<feature type="transmembrane region" description="Helical" evidence="6">
    <location>
        <begin position="271"/>
        <end position="291"/>
    </location>
</feature>
<evidence type="ECO:0000256" key="5">
    <source>
        <dbReference type="SAM" id="MobiDB-lite"/>
    </source>
</evidence>
<dbReference type="SUPFAM" id="SSF103473">
    <property type="entry name" value="MFS general substrate transporter"/>
    <property type="match status" value="1"/>
</dbReference>
<dbReference type="AlphaFoldDB" id="A0A914VXA6"/>
<evidence type="ECO:0000256" key="1">
    <source>
        <dbReference type="ARBA" id="ARBA00004141"/>
    </source>
</evidence>
<keyword evidence="2 6" id="KW-0812">Transmembrane</keyword>
<feature type="transmembrane region" description="Helical" evidence="6">
    <location>
        <begin position="172"/>
        <end position="192"/>
    </location>
</feature>
<feature type="transmembrane region" description="Helical" evidence="6">
    <location>
        <begin position="358"/>
        <end position="381"/>
    </location>
</feature>
<protein>
    <submittedName>
        <fullName evidence="8">Solute carrier family 46 member 3</fullName>
    </submittedName>
</protein>
<evidence type="ECO:0000313" key="8">
    <source>
        <dbReference type="WBParaSite" id="PSAMB.scaffold2581size22421.g18384.t1"/>
    </source>
</evidence>
<evidence type="ECO:0000256" key="3">
    <source>
        <dbReference type="ARBA" id="ARBA00022989"/>
    </source>
</evidence>
<organism evidence="7 8">
    <name type="scientific">Plectus sambesii</name>
    <dbReference type="NCBI Taxonomy" id="2011161"/>
    <lineage>
        <taxon>Eukaryota</taxon>
        <taxon>Metazoa</taxon>
        <taxon>Ecdysozoa</taxon>
        <taxon>Nematoda</taxon>
        <taxon>Chromadorea</taxon>
        <taxon>Plectida</taxon>
        <taxon>Plectina</taxon>
        <taxon>Plectoidea</taxon>
        <taxon>Plectidae</taxon>
        <taxon>Plectus</taxon>
    </lineage>
</organism>
<feature type="transmembrane region" description="Helical" evidence="6">
    <location>
        <begin position="231"/>
        <end position="251"/>
    </location>
</feature>
<keyword evidence="4 6" id="KW-0472">Membrane</keyword>
<feature type="transmembrane region" description="Helical" evidence="6">
    <location>
        <begin position="387"/>
        <end position="410"/>
    </location>
</feature>
<dbReference type="InterPro" id="IPR011701">
    <property type="entry name" value="MFS"/>
</dbReference>
<feature type="transmembrane region" description="Helical" evidence="6">
    <location>
        <begin position="107"/>
        <end position="133"/>
    </location>
</feature>
<dbReference type="Gene3D" id="1.20.1250.20">
    <property type="entry name" value="MFS general substrate transporter like domains"/>
    <property type="match status" value="1"/>
</dbReference>
<dbReference type="PANTHER" id="PTHR23507:SF1">
    <property type="entry name" value="FI18259P1-RELATED"/>
    <property type="match status" value="1"/>
</dbReference>
<comment type="subcellular location">
    <subcellularLocation>
        <location evidence="1">Membrane</location>
        <topology evidence="1">Multi-pass membrane protein</topology>
    </subcellularLocation>
</comment>
<dbReference type="GO" id="GO:0022857">
    <property type="term" value="F:transmembrane transporter activity"/>
    <property type="evidence" value="ECO:0007669"/>
    <property type="project" value="InterPro"/>
</dbReference>
<dbReference type="InterPro" id="IPR036259">
    <property type="entry name" value="MFS_trans_sf"/>
</dbReference>
<keyword evidence="3 6" id="KW-1133">Transmembrane helix</keyword>
<feature type="transmembrane region" description="Helical" evidence="6">
    <location>
        <begin position="48"/>
        <end position="68"/>
    </location>
</feature>
<keyword evidence="7" id="KW-1185">Reference proteome</keyword>
<dbReference type="WBParaSite" id="PSAMB.scaffold2581size22421.g18384.t1">
    <property type="protein sequence ID" value="PSAMB.scaffold2581size22421.g18384.t1"/>
    <property type="gene ID" value="PSAMB.scaffold2581size22421.g18384"/>
</dbReference>
<dbReference type="GO" id="GO:0016020">
    <property type="term" value="C:membrane"/>
    <property type="evidence" value="ECO:0007669"/>
    <property type="project" value="UniProtKB-SubCell"/>
</dbReference>
<feature type="region of interest" description="Disordered" evidence="5">
    <location>
        <begin position="417"/>
        <end position="440"/>
    </location>
</feature>
<feature type="compositionally biased region" description="Polar residues" evidence="5">
    <location>
        <begin position="417"/>
        <end position="427"/>
    </location>
</feature>